<reference evidence="4 5" key="1">
    <citation type="submission" date="2016-10" db="EMBL/GenBank/DDBJ databases">
        <authorList>
            <person name="de Groot N.N."/>
        </authorList>
    </citation>
    <scope>NUCLEOTIDE SEQUENCE [LARGE SCALE GENOMIC DNA]</scope>
    <source>
        <strain evidence="4 5">CGMCC 1.10457</strain>
    </source>
</reference>
<evidence type="ECO:0000256" key="1">
    <source>
        <dbReference type="SAM" id="MobiDB-lite"/>
    </source>
</evidence>
<protein>
    <submittedName>
        <fullName evidence="4">Short C-terminal domain-containing protein</fullName>
    </submittedName>
</protein>
<accession>A0A1I6LV43</accession>
<feature type="region of interest" description="Disordered" evidence="1">
    <location>
        <begin position="122"/>
        <end position="141"/>
    </location>
</feature>
<evidence type="ECO:0000259" key="3">
    <source>
        <dbReference type="Pfam" id="PF09851"/>
    </source>
</evidence>
<proteinExistence type="predicted"/>
<evidence type="ECO:0000256" key="2">
    <source>
        <dbReference type="SAM" id="Phobius"/>
    </source>
</evidence>
<keyword evidence="2" id="KW-1133">Transmembrane helix</keyword>
<dbReference type="EMBL" id="FOZK01000003">
    <property type="protein sequence ID" value="SFS07323.1"/>
    <property type="molecule type" value="Genomic_DNA"/>
</dbReference>
<feature type="transmembrane region" description="Helical" evidence="2">
    <location>
        <begin position="21"/>
        <end position="42"/>
    </location>
</feature>
<feature type="transmembrane region" description="Helical" evidence="2">
    <location>
        <begin position="48"/>
        <end position="67"/>
    </location>
</feature>
<name>A0A1I6LV43_9EURY</name>
<dbReference type="RefSeq" id="WP_245778684.1">
    <property type="nucleotide sequence ID" value="NZ_FOZK01000003.1"/>
</dbReference>
<keyword evidence="2" id="KW-0472">Membrane</keyword>
<keyword evidence="2" id="KW-0812">Transmembrane</keyword>
<keyword evidence="5" id="KW-1185">Reference proteome</keyword>
<dbReference type="InterPro" id="IPR018649">
    <property type="entry name" value="SHOCT"/>
</dbReference>
<organism evidence="4 5">
    <name type="scientific">Halomicrobium zhouii</name>
    <dbReference type="NCBI Taxonomy" id="767519"/>
    <lineage>
        <taxon>Archaea</taxon>
        <taxon>Methanobacteriati</taxon>
        <taxon>Methanobacteriota</taxon>
        <taxon>Stenosarchaea group</taxon>
        <taxon>Halobacteria</taxon>
        <taxon>Halobacteriales</taxon>
        <taxon>Haloarculaceae</taxon>
        <taxon>Halomicrobium</taxon>
    </lineage>
</organism>
<feature type="domain" description="SHOCT" evidence="3">
    <location>
        <begin position="95"/>
        <end position="121"/>
    </location>
</feature>
<dbReference type="AlphaFoldDB" id="A0A1I6LV43"/>
<sequence length="141" mass="15275">MFGLVDRYVPDAPRPRLTVGAALVTLGVPVTLYAFFALWWPIQMWMYVGRLGSVLVLLTGLFTVAAGNHLLKDVAERASAVDSTDDVVADAATSDPLSTLRRRYAAGDLTDDEFERKLARLTEDGGSAQSLETGTEQTIAE</sequence>
<dbReference type="STRING" id="767519.SAMN05216559_3196"/>
<feature type="compositionally biased region" description="Polar residues" evidence="1">
    <location>
        <begin position="127"/>
        <end position="141"/>
    </location>
</feature>
<dbReference type="Proteomes" id="UP000199062">
    <property type="component" value="Unassembled WGS sequence"/>
</dbReference>
<evidence type="ECO:0000313" key="5">
    <source>
        <dbReference type="Proteomes" id="UP000199062"/>
    </source>
</evidence>
<dbReference type="Pfam" id="PF09851">
    <property type="entry name" value="SHOCT"/>
    <property type="match status" value="1"/>
</dbReference>
<gene>
    <name evidence="4" type="ORF">SAMN05216559_3196</name>
</gene>
<evidence type="ECO:0000313" key="4">
    <source>
        <dbReference type="EMBL" id="SFS07323.1"/>
    </source>
</evidence>